<keyword evidence="3" id="KW-1185">Reference proteome</keyword>
<gene>
    <name evidence="2" type="ORF">PCOR1329_LOCUS73573</name>
</gene>
<comment type="caution">
    <text evidence="2">The sequence shown here is derived from an EMBL/GenBank/DDBJ whole genome shotgun (WGS) entry which is preliminary data.</text>
</comment>
<protein>
    <submittedName>
        <fullName evidence="2">Uncharacterized protein</fullName>
    </submittedName>
</protein>
<feature type="region of interest" description="Disordered" evidence="1">
    <location>
        <begin position="1"/>
        <end position="27"/>
    </location>
</feature>
<accession>A0ABN9X8Y8</accession>
<sequence length="213" mass="23634">MPTWLERGSEGPRSEAKHARGSSVQAAKGGNKFDRWEMALLMTIAKMVLPGARQIASLEGTVYETYFAKEELPTTRNRTQKLKEHDKAGETIDYKARGAPYVQVYNMVIRRVLDKIGPDGPHKDEAQYRAEKSSWDEVVMKRPSQTAAMDVLHLKYKRASKSSRQGVLSLAVSVRGRIVAGMWAIVLEYTDDRTRAAGIGETHASKGGGKGNK</sequence>
<feature type="compositionally biased region" description="Basic and acidic residues" evidence="1">
    <location>
        <begin position="7"/>
        <end position="18"/>
    </location>
</feature>
<evidence type="ECO:0000313" key="2">
    <source>
        <dbReference type="EMBL" id="CAK0894546.1"/>
    </source>
</evidence>
<dbReference type="Proteomes" id="UP001189429">
    <property type="component" value="Unassembled WGS sequence"/>
</dbReference>
<dbReference type="EMBL" id="CAUYUJ010019915">
    <property type="protein sequence ID" value="CAK0894546.1"/>
    <property type="molecule type" value="Genomic_DNA"/>
</dbReference>
<reference evidence="2" key="1">
    <citation type="submission" date="2023-10" db="EMBL/GenBank/DDBJ databases">
        <authorList>
            <person name="Chen Y."/>
            <person name="Shah S."/>
            <person name="Dougan E. K."/>
            <person name="Thang M."/>
            <person name="Chan C."/>
        </authorList>
    </citation>
    <scope>NUCLEOTIDE SEQUENCE [LARGE SCALE GENOMIC DNA]</scope>
</reference>
<name>A0ABN9X8Y8_9DINO</name>
<proteinExistence type="predicted"/>
<evidence type="ECO:0000313" key="3">
    <source>
        <dbReference type="Proteomes" id="UP001189429"/>
    </source>
</evidence>
<organism evidence="2 3">
    <name type="scientific">Prorocentrum cordatum</name>
    <dbReference type="NCBI Taxonomy" id="2364126"/>
    <lineage>
        <taxon>Eukaryota</taxon>
        <taxon>Sar</taxon>
        <taxon>Alveolata</taxon>
        <taxon>Dinophyceae</taxon>
        <taxon>Prorocentrales</taxon>
        <taxon>Prorocentraceae</taxon>
        <taxon>Prorocentrum</taxon>
    </lineage>
</organism>
<evidence type="ECO:0000256" key="1">
    <source>
        <dbReference type="SAM" id="MobiDB-lite"/>
    </source>
</evidence>